<dbReference type="AlphaFoldDB" id="A0A9P7F790"/>
<evidence type="ECO:0000313" key="2">
    <source>
        <dbReference type="EMBL" id="KAG2107495.1"/>
    </source>
</evidence>
<proteinExistence type="predicted"/>
<protein>
    <submittedName>
        <fullName evidence="2">Uncharacterized protein</fullName>
    </submittedName>
</protein>
<sequence>MPAGPYVNSDDIETLITEVEVAASTHANFNDDVISPSQRPDTSLYLAYAINFDPEPSSPSSPPAFPYPHPVQTHGQFEHLEQHYSTCCARKLKICDMAVKKSLANFTSTNHIQSVLAGHTEFSNVSESRVTSPAPRDAPQSCRSRTVAVPPSTCPKAGAPAQLTFTLVQMQKENELLAPSRTKKHKRVYNLLHCDTRILPGLQSVSFGIGDKEYGEIYVPSHFLVFQWQGYLGQRYPTYFHRHFHSTLSVHVLSVSTISVVLAHGFRMLTQ</sequence>
<dbReference type="GeneID" id="64696031"/>
<dbReference type="EMBL" id="JABBWM010000031">
    <property type="protein sequence ID" value="KAG2107495.1"/>
    <property type="molecule type" value="Genomic_DNA"/>
</dbReference>
<reference evidence="2" key="1">
    <citation type="journal article" date="2020" name="New Phytol.">
        <title>Comparative genomics reveals dynamic genome evolution in host specialist ectomycorrhizal fungi.</title>
        <authorList>
            <person name="Lofgren L.A."/>
            <person name="Nguyen N.H."/>
            <person name="Vilgalys R."/>
            <person name="Ruytinx J."/>
            <person name="Liao H.L."/>
            <person name="Branco S."/>
            <person name="Kuo A."/>
            <person name="LaButti K."/>
            <person name="Lipzen A."/>
            <person name="Andreopoulos W."/>
            <person name="Pangilinan J."/>
            <person name="Riley R."/>
            <person name="Hundley H."/>
            <person name="Na H."/>
            <person name="Barry K."/>
            <person name="Grigoriev I.V."/>
            <person name="Stajich J.E."/>
            <person name="Kennedy P.G."/>
        </authorList>
    </citation>
    <scope>NUCLEOTIDE SEQUENCE</scope>
    <source>
        <strain evidence="2">FC423</strain>
    </source>
</reference>
<dbReference type="Proteomes" id="UP000823399">
    <property type="component" value="Unassembled WGS sequence"/>
</dbReference>
<feature type="region of interest" description="Disordered" evidence="1">
    <location>
        <begin position="127"/>
        <end position="149"/>
    </location>
</feature>
<evidence type="ECO:0000313" key="3">
    <source>
        <dbReference type="Proteomes" id="UP000823399"/>
    </source>
</evidence>
<gene>
    <name evidence="2" type="ORF">F5147DRAFT_653349</name>
</gene>
<evidence type="ECO:0000256" key="1">
    <source>
        <dbReference type="SAM" id="MobiDB-lite"/>
    </source>
</evidence>
<name>A0A9P7F790_9AGAM</name>
<accession>A0A9P7F790</accession>
<organism evidence="2 3">
    <name type="scientific">Suillus discolor</name>
    <dbReference type="NCBI Taxonomy" id="1912936"/>
    <lineage>
        <taxon>Eukaryota</taxon>
        <taxon>Fungi</taxon>
        <taxon>Dikarya</taxon>
        <taxon>Basidiomycota</taxon>
        <taxon>Agaricomycotina</taxon>
        <taxon>Agaricomycetes</taxon>
        <taxon>Agaricomycetidae</taxon>
        <taxon>Boletales</taxon>
        <taxon>Suillineae</taxon>
        <taxon>Suillaceae</taxon>
        <taxon>Suillus</taxon>
    </lineage>
</organism>
<keyword evidence="3" id="KW-1185">Reference proteome</keyword>
<dbReference type="RefSeq" id="XP_041292309.1">
    <property type="nucleotide sequence ID" value="XM_041433772.1"/>
</dbReference>
<comment type="caution">
    <text evidence="2">The sequence shown here is derived from an EMBL/GenBank/DDBJ whole genome shotgun (WGS) entry which is preliminary data.</text>
</comment>